<feature type="compositionally biased region" description="Basic and acidic residues" evidence="2">
    <location>
        <begin position="333"/>
        <end position="363"/>
    </location>
</feature>
<dbReference type="Proteomes" id="UP000267096">
    <property type="component" value="Unassembled WGS sequence"/>
</dbReference>
<feature type="domain" description="Protein kinase" evidence="3">
    <location>
        <begin position="32"/>
        <end position="309"/>
    </location>
</feature>
<accession>A0A0M3JWH9</accession>
<sequence length="363" mass="41495">MASTGTVPQTDKCDKDRMPSVGDTLKAQRQTYKIVALIGEGGYGSVYEAVDNERHVAIKAEKYSKSMLHVEISAMKAAARVHAEHICELIDYGSEKPQYMFIVMTLLGKDLHKLRNEQCERRFSLSTAVRVGIQTLKSVEEIHRGGYLSRDIKPGNFAVGLRDNEQHKTIFLFDFGLAKKYVDKNGKHYACRGEVGWRGTTRYGSLRAHLRLDLGRRDDLESWLYMIVEITKGSLPWRRVKERIGVQAGKEMAREGGRAQFLHNCPKQYDAMLTHIDALKFEDDPKYDDIYRTLDEIRRERGIRMHSRFDWESDATSTRSTTLSISPPSDASQHAHKEDLLKRTEGDRNDTKDNALRDLKASQ</sequence>
<dbReference type="WBParaSite" id="ASIM_0001264201-mRNA-1">
    <property type="protein sequence ID" value="ASIM_0001264201-mRNA-1"/>
    <property type="gene ID" value="ASIM_0001264201"/>
</dbReference>
<dbReference type="GO" id="GO:0004672">
    <property type="term" value="F:protein kinase activity"/>
    <property type="evidence" value="ECO:0007669"/>
    <property type="project" value="InterPro"/>
</dbReference>
<dbReference type="InterPro" id="IPR017441">
    <property type="entry name" value="Protein_kinase_ATP_BS"/>
</dbReference>
<dbReference type="AlphaFoldDB" id="A0A0M3JWH9"/>
<dbReference type="PANTHER" id="PTHR11909">
    <property type="entry name" value="CASEIN KINASE-RELATED"/>
    <property type="match status" value="1"/>
</dbReference>
<dbReference type="EMBL" id="UYRR01031140">
    <property type="protein sequence ID" value="VDK46599.1"/>
    <property type="molecule type" value="Genomic_DNA"/>
</dbReference>
<dbReference type="Gene3D" id="1.10.510.10">
    <property type="entry name" value="Transferase(Phosphotransferase) domain 1"/>
    <property type="match status" value="1"/>
</dbReference>
<evidence type="ECO:0000313" key="5">
    <source>
        <dbReference type="Proteomes" id="UP000267096"/>
    </source>
</evidence>
<organism evidence="6">
    <name type="scientific">Anisakis simplex</name>
    <name type="common">Herring worm</name>
    <dbReference type="NCBI Taxonomy" id="6269"/>
    <lineage>
        <taxon>Eukaryota</taxon>
        <taxon>Metazoa</taxon>
        <taxon>Ecdysozoa</taxon>
        <taxon>Nematoda</taxon>
        <taxon>Chromadorea</taxon>
        <taxon>Rhabditida</taxon>
        <taxon>Spirurina</taxon>
        <taxon>Ascaridomorpha</taxon>
        <taxon>Ascaridoidea</taxon>
        <taxon>Anisakidae</taxon>
        <taxon>Anisakis</taxon>
        <taxon>Anisakis simplex complex</taxon>
    </lineage>
</organism>
<name>A0A0M3JWH9_ANISI</name>
<dbReference type="OrthoDB" id="2687620at2759"/>
<evidence type="ECO:0000259" key="3">
    <source>
        <dbReference type="PROSITE" id="PS50011"/>
    </source>
</evidence>
<gene>
    <name evidence="4" type="ORF">ASIM_LOCUS12108</name>
</gene>
<dbReference type="InterPro" id="IPR000719">
    <property type="entry name" value="Prot_kinase_dom"/>
</dbReference>
<feature type="region of interest" description="Disordered" evidence="2">
    <location>
        <begin position="1"/>
        <end position="21"/>
    </location>
</feature>
<reference evidence="4 5" key="2">
    <citation type="submission" date="2018-11" db="EMBL/GenBank/DDBJ databases">
        <authorList>
            <consortium name="Pathogen Informatics"/>
        </authorList>
    </citation>
    <scope>NUCLEOTIDE SEQUENCE [LARGE SCALE GENOMIC DNA]</scope>
</reference>
<keyword evidence="1" id="KW-0547">Nucleotide-binding</keyword>
<feature type="binding site" evidence="1">
    <location>
        <position position="59"/>
    </location>
    <ligand>
        <name>ATP</name>
        <dbReference type="ChEBI" id="CHEBI:30616"/>
    </ligand>
</feature>
<keyword evidence="1" id="KW-0067">ATP-binding</keyword>
<evidence type="ECO:0000256" key="1">
    <source>
        <dbReference type="PROSITE-ProRule" id="PRU10141"/>
    </source>
</evidence>
<dbReference type="SMART" id="SM00220">
    <property type="entry name" value="S_TKc"/>
    <property type="match status" value="1"/>
</dbReference>
<evidence type="ECO:0000256" key="2">
    <source>
        <dbReference type="SAM" id="MobiDB-lite"/>
    </source>
</evidence>
<dbReference type="PROSITE" id="PS00107">
    <property type="entry name" value="PROTEIN_KINASE_ATP"/>
    <property type="match status" value="1"/>
</dbReference>
<keyword evidence="5" id="KW-1185">Reference proteome</keyword>
<dbReference type="PROSITE" id="PS50011">
    <property type="entry name" value="PROTEIN_KINASE_DOM"/>
    <property type="match status" value="1"/>
</dbReference>
<dbReference type="SUPFAM" id="SSF56112">
    <property type="entry name" value="Protein kinase-like (PK-like)"/>
    <property type="match status" value="1"/>
</dbReference>
<feature type="compositionally biased region" description="Polar residues" evidence="2">
    <location>
        <begin position="316"/>
        <end position="332"/>
    </location>
</feature>
<protein>
    <submittedName>
        <fullName evidence="6">Protein kinase domain-containing protein</fullName>
    </submittedName>
</protein>
<dbReference type="InterPro" id="IPR050235">
    <property type="entry name" value="CK1_Ser-Thr_kinase"/>
</dbReference>
<reference evidence="6" key="1">
    <citation type="submission" date="2017-02" db="UniProtKB">
        <authorList>
            <consortium name="WormBaseParasite"/>
        </authorList>
    </citation>
    <scope>IDENTIFICATION</scope>
</reference>
<evidence type="ECO:0000313" key="6">
    <source>
        <dbReference type="WBParaSite" id="ASIM_0001264201-mRNA-1"/>
    </source>
</evidence>
<proteinExistence type="predicted"/>
<dbReference type="GO" id="GO:0005524">
    <property type="term" value="F:ATP binding"/>
    <property type="evidence" value="ECO:0007669"/>
    <property type="project" value="UniProtKB-UniRule"/>
</dbReference>
<dbReference type="InterPro" id="IPR011009">
    <property type="entry name" value="Kinase-like_dom_sf"/>
</dbReference>
<dbReference type="Pfam" id="PF00069">
    <property type="entry name" value="Pkinase"/>
    <property type="match status" value="1"/>
</dbReference>
<evidence type="ECO:0000313" key="4">
    <source>
        <dbReference type="EMBL" id="VDK46599.1"/>
    </source>
</evidence>
<feature type="region of interest" description="Disordered" evidence="2">
    <location>
        <begin position="316"/>
        <end position="363"/>
    </location>
</feature>